<keyword evidence="1" id="KW-0378">Hydrolase</keyword>
<evidence type="ECO:0000259" key="2">
    <source>
        <dbReference type="Pfam" id="PF05970"/>
    </source>
</evidence>
<keyword evidence="1" id="KW-0067">ATP-binding</keyword>
<proteinExistence type="inferred from homology"/>
<sequence length="104" mass="11442">MRRIAGMGHWFTEAVGGANIWERREDKHVAQQHLASSLQSHLNADQRVAFDTMMECVAFTTMLAAMDGNSDKASFYLHGAGGTGKTFLYRALSAHLQGKVSRVS</sequence>
<dbReference type="GO" id="GO:0016787">
    <property type="term" value="F:hydrolase activity"/>
    <property type="evidence" value="ECO:0007669"/>
    <property type="project" value="UniProtKB-KW"/>
</dbReference>
<reference evidence="3" key="1">
    <citation type="submission" date="2022-11" db="EMBL/GenBank/DDBJ databases">
        <authorList>
            <person name="Petersen C."/>
        </authorList>
    </citation>
    <scope>NUCLEOTIDE SEQUENCE</scope>
    <source>
        <strain evidence="3">IBT 22155</strain>
    </source>
</reference>
<dbReference type="Gene3D" id="3.40.50.300">
    <property type="entry name" value="P-loop containing nucleotide triphosphate hydrolases"/>
    <property type="match status" value="1"/>
</dbReference>
<dbReference type="Proteomes" id="UP001149079">
    <property type="component" value="Unassembled WGS sequence"/>
</dbReference>
<dbReference type="PANTHER" id="PTHR10492">
    <property type="match status" value="1"/>
</dbReference>
<dbReference type="GO" id="GO:0006310">
    <property type="term" value="P:DNA recombination"/>
    <property type="evidence" value="ECO:0007669"/>
    <property type="project" value="UniProtKB-KW"/>
</dbReference>
<dbReference type="RefSeq" id="XP_056523939.1">
    <property type="nucleotide sequence ID" value="XM_056664882.1"/>
</dbReference>
<keyword evidence="1" id="KW-0234">DNA repair</keyword>
<dbReference type="GO" id="GO:0000723">
    <property type="term" value="P:telomere maintenance"/>
    <property type="evidence" value="ECO:0007669"/>
    <property type="project" value="InterPro"/>
</dbReference>
<name>A0A9W9L6W7_9EURO</name>
<comment type="similarity">
    <text evidence="1">Belongs to the helicase family.</text>
</comment>
<keyword evidence="1" id="KW-0227">DNA damage</keyword>
<comment type="caution">
    <text evidence="3">The sequence shown here is derived from an EMBL/GenBank/DDBJ whole genome shotgun (WGS) entry which is preliminary data.</text>
</comment>
<dbReference type="EC" id="5.6.2.3" evidence="1"/>
<dbReference type="InterPro" id="IPR027417">
    <property type="entry name" value="P-loop_NTPase"/>
</dbReference>
<evidence type="ECO:0000256" key="1">
    <source>
        <dbReference type="RuleBase" id="RU363044"/>
    </source>
</evidence>
<reference evidence="3" key="2">
    <citation type="journal article" date="2023" name="IMA Fungus">
        <title>Comparative genomic study of the Penicillium genus elucidates a diverse pangenome and 15 lateral gene transfer events.</title>
        <authorList>
            <person name="Petersen C."/>
            <person name="Sorensen T."/>
            <person name="Nielsen M.R."/>
            <person name="Sondergaard T.E."/>
            <person name="Sorensen J.L."/>
            <person name="Fitzpatrick D.A."/>
            <person name="Frisvad J.C."/>
            <person name="Nielsen K.L."/>
        </authorList>
    </citation>
    <scope>NUCLEOTIDE SEQUENCE</scope>
    <source>
        <strain evidence="3">IBT 22155</strain>
    </source>
</reference>
<keyword evidence="1" id="KW-0547">Nucleotide-binding</keyword>
<feature type="domain" description="DNA helicase Pif1-like DEAD-box helicase" evidence="2">
    <location>
        <begin position="42"/>
        <end position="100"/>
    </location>
</feature>
<dbReference type="GO" id="GO:0043139">
    <property type="term" value="F:5'-3' DNA helicase activity"/>
    <property type="evidence" value="ECO:0007669"/>
    <property type="project" value="UniProtKB-EC"/>
</dbReference>
<organism evidence="3 4">
    <name type="scientific">Penicillium bovifimosum</name>
    <dbReference type="NCBI Taxonomy" id="126998"/>
    <lineage>
        <taxon>Eukaryota</taxon>
        <taxon>Fungi</taxon>
        <taxon>Dikarya</taxon>
        <taxon>Ascomycota</taxon>
        <taxon>Pezizomycotina</taxon>
        <taxon>Eurotiomycetes</taxon>
        <taxon>Eurotiomycetidae</taxon>
        <taxon>Eurotiales</taxon>
        <taxon>Aspergillaceae</taxon>
        <taxon>Penicillium</taxon>
    </lineage>
</organism>
<dbReference type="Pfam" id="PF05970">
    <property type="entry name" value="PIF1"/>
    <property type="match status" value="1"/>
</dbReference>
<dbReference type="SUPFAM" id="SSF52540">
    <property type="entry name" value="P-loop containing nucleoside triphosphate hydrolases"/>
    <property type="match status" value="1"/>
</dbReference>
<dbReference type="GeneID" id="81404052"/>
<protein>
    <recommendedName>
        <fullName evidence="1">ATP-dependent DNA helicase</fullName>
        <ecNumber evidence="1">5.6.2.3</ecNumber>
    </recommendedName>
</protein>
<accession>A0A9W9L6W7</accession>
<keyword evidence="1" id="KW-0233">DNA recombination</keyword>
<dbReference type="GO" id="GO:0006281">
    <property type="term" value="P:DNA repair"/>
    <property type="evidence" value="ECO:0007669"/>
    <property type="project" value="UniProtKB-KW"/>
</dbReference>
<gene>
    <name evidence="3" type="ORF">N7515_004138</name>
</gene>
<dbReference type="AlphaFoldDB" id="A0A9W9L6W7"/>
<dbReference type="PANTHER" id="PTHR10492:SF57">
    <property type="entry name" value="ATP-DEPENDENT DNA HELICASE"/>
    <property type="match status" value="1"/>
</dbReference>
<keyword evidence="1" id="KW-0347">Helicase</keyword>
<comment type="catalytic activity">
    <reaction evidence="1">
        <text>ATP + H2O = ADP + phosphate + H(+)</text>
        <dbReference type="Rhea" id="RHEA:13065"/>
        <dbReference type="ChEBI" id="CHEBI:15377"/>
        <dbReference type="ChEBI" id="CHEBI:15378"/>
        <dbReference type="ChEBI" id="CHEBI:30616"/>
        <dbReference type="ChEBI" id="CHEBI:43474"/>
        <dbReference type="ChEBI" id="CHEBI:456216"/>
        <dbReference type="EC" id="5.6.2.3"/>
    </reaction>
</comment>
<dbReference type="OrthoDB" id="4360910at2759"/>
<dbReference type="InterPro" id="IPR010285">
    <property type="entry name" value="DNA_helicase_pif1-like_DEAD"/>
</dbReference>
<dbReference type="EMBL" id="JAPQKL010000003">
    <property type="protein sequence ID" value="KAJ5139290.1"/>
    <property type="molecule type" value="Genomic_DNA"/>
</dbReference>
<evidence type="ECO:0000313" key="4">
    <source>
        <dbReference type="Proteomes" id="UP001149079"/>
    </source>
</evidence>
<comment type="cofactor">
    <cofactor evidence="1">
        <name>Mg(2+)</name>
        <dbReference type="ChEBI" id="CHEBI:18420"/>
    </cofactor>
</comment>
<keyword evidence="4" id="KW-1185">Reference proteome</keyword>
<dbReference type="GO" id="GO:0005524">
    <property type="term" value="F:ATP binding"/>
    <property type="evidence" value="ECO:0007669"/>
    <property type="project" value="UniProtKB-KW"/>
</dbReference>
<evidence type="ECO:0000313" key="3">
    <source>
        <dbReference type="EMBL" id="KAJ5139290.1"/>
    </source>
</evidence>